<gene>
    <name evidence="9" type="ORF">MNBD_ALPHA07-692</name>
</gene>
<dbReference type="EMBL" id="UOEG01000133">
    <property type="protein sequence ID" value="VAV95535.1"/>
    <property type="molecule type" value="Genomic_DNA"/>
</dbReference>
<comment type="subcellular location">
    <subcellularLocation>
        <location evidence="1">Membrane</location>
    </subcellularLocation>
</comment>
<dbReference type="HAMAP" id="MF_01430">
    <property type="entry name" value="OM_assembly_BamA"/>
    <property type="match status" value="1"/>
</dbReference>
<dbReference type="InterPro" id="IPR039910">
    <property type="entry name" value="D15-like"/>
</dbReference>
<keyword evidence="2" id="KW-1134">Transmembrane beta strand</keyword>
<protein>
    <submittedName>
        <fullName evidence="9">Outer membrane protein assembly factor YaeT</fullName>
    </submittedName>
</protein>
<keyword evidence="6" id="KW-0472">Membrane</keyword>
<evidence type="ECO:0000259" key="8">
    <source>
        <dbReference type="PROSITE" id="PS51779"/>
    </source>
</evidence>
<dbReference type="GO" id="GO:0019867">
    <property type="term" value="C:outer membrane"/>
    <property type="evidence" value="ECO:0007669"/>
    <property type="project" value="InterPro"/>
</dbReference>
<evidence type="ECO:0000256" key="2">
    <source>
        <dbReference type="ARBA" id="ARBA00022452"/>
    </source>
</evidence>
<sequence length="784" mass="87204">MMTIYLRLIKIPAKRLLIPGCITVLIAITFLALPTNADAQSYRFSTVAIEGNRRIDPATVLSYAGIARGETVTAGELNAAKLRIEASGLFKTVEIEPQGGRLVIRVEEFPTINKIAFEGNKKLKDDDLAGFIESRSRQVFSPTTAERDAAVIAEAYLQNGRTSARVTPRVIRRSDNRVDLVFEIFEGKKIEVQRIGFVGNRAYSDRRLRRAISSKQAGLLRALIEKDTFIADRVEFDKQILTDFYQSRGYVDFRVTGTNAELARTRDAYFVTFNIQEGQQFRFGEITTVSSFEGADADEFQSILRIKPGVVYSPTLIEKSIARMERLAIEKGFDFLRVEPRITRNDRDLTLDVEFDLTKGPKVFVERIDITGNKTTLDRVIRQQFDTVEGDPFNPRAIRQAAERIRALGYFEKAEVNAREGSRPDQVVVDVDVEETTTGTLSFGVTFSSEGGVGLTAGFSERNFLGRGQTLSASVSGTTDRANFNVDFSEPAFLGRDVEFGLNTSFRQSTGATNNFFDTKTGEFRPRLVFPVSENSRLGIYTFVKFSDITNYDGAFQDDPSTVLIEPDGILKTEELQSGLFASGLGYNFIYDTRRTGLNPTAGVLLSFGQELAGLVGEQDYVRTTARAVAQRKILNEDVTLRVSLEGGTINFLNGQESRIIDRYSNQIIRGFEPNGMGPREGNEFLGGDYFASIKFEAEFPLGLPEEYGITGGAFYDIGAIWGVDSSNAVGPLSSTGFKDRQAVGFSIFWTSPFGPIRMNFSRAVKKQPGDIVQNFDFTVRTDF</sequence>
<feature type="domain" description="POTRA" evidence="8">
    <location>
        <begin position="42"/>
        <end position="109"/>
    </location>
</feature>
<dbReference type="Pfam" id="PF07244">
    <property type="entry name" value="POTRA"/>
    <property type="match status" value="5"/>
</dbReference>
<dbReference type="PANTHER" id="PTHR12815">
    <property type="entry name" value="SORTING AND ASSEMBLY MACHINERY SAMM50 PROTEIN FAMILY MEMBER"/>
    <property type="match status" value="1"/>
</dbReference>
<feature type="domain" description="POTRA" evidence="8">
    <location>
        <begin position="363"/>
        <end position="436"/>
    </location>
</feature>
<dbReference type="PANTHER" id="PTHR12815:SF23">
    <property type="entry name" value="OUTER MEMBRANE PROTEIN ASSEMBLY FACTOR BAMA"/>
    <property type="match status" value="1"/>
</dbReference>
<dbReference type="PIRSF" id="PIRSF006076">
    <property type="entry name" value="OM_assembly_OMP85"/>
    <property type="match status" value="1"/>
</dbReference>
<dbReference type="InterPro" id="IPR034746">
    <property type="entry name" value="POTRA"/>
</dbReference>
<name>A0A3B0SKX2_9ZZZZ</name>
<dbReference type="Gene3D" id="2.40.160.50">
    <property type="entry name" value="membrane protein fhac: a member of the omp85/tpsb transporter family"/>
    <property type="match status" value="1"/>
</dbReference>
<organism evidence="9">
    <name type="scientific">hydrothermal vent metagenome</name>
    <dbReference type="NCBI Taxonomy" id="652676"/>
    <lineage>
        <taxon>unclassified sequences</taxon>
        <taxon>metagenomes</taxon>
        <taxon>ecological metagenomes</taxon>
    </lineage>
</organism>
<keyword evidence="4" id="KW-0732">Signal</keyword>
<dbReference type="InterPro" id="IPR000184">
    <property type="entry name" value="Bac_surfAg_D15"/>
</dbReference>
<keyword evidence="7" id="KW-0998">Cell outer membrane</keyword>
<dbReference type="Pfam" id="PF01103">
    <property type="entry name" value="Omp85"/>
    <property type="match status" value="1"/>
</dbReference>
<reference evidence="9" key="1">
    <citation type="submission" date="2018-06" db="EMBL/GenBank/DDBJ databases">
        <authorList>
            <person name="Zhirakovskaya E."/>
        </authorList>
    </citation>
    <scope>NUCLEOTIDE SEQUENCE</scope>
</reference>
<evidence type="ECO:0000256" key="3">
    <source>
        <dbReference type="ARBA" id="ARBA00022692"/>
    </source>
</evidence>
<proteinExistence type="inferred from homology"/>
<evidence type="ECO:0000256" key="7">
    <source>
        <dbReference type="ARBA" id="ARBA00023237"/>
    </source>
</evidence>
<dbReference type="Gene3D" id="3.10.20.310">
    <property type="entry name" value="membrane protein fhac"/>
    <property type="match status" value="5"/>
</dbReference>
<dbReference type="InterPro" id="IPR023707">
    <property type="entry name" value="OM_assembly_BamA"/>
</dbReference>
<dbReference type="GO" id="GO:0071709">
    <property type="term" value="P:membrane assembly"/>
    <property type="evidence" value="ECO:0007669"/>
    <property type="project" value="InterPro"/>
</dbReference>
<dbReference type="InterPro" id="IPR010827">
    <property type="entry name" value="BamA/TamA_POTRA"/>
</dbReference>
<keyword evidence="3" id="KW-0812">Transmembrane</keyword>
<evidence type="ECO:0000256" key="4">
    <source>
        <dbReference type="ARBA" id="ARBA00022729"/>
    </source>
</evidence>
<dbReference type="NCBIfam" id="TIGR03303">
    <property type="entry name" value="OM_YaeT"/>
    <property type="match status" value="1"/>
</dbReference>
<accession>A0A3B0SKX2</accession>
<evidence type="ECO:0000256" key="5">
    <source>
        <dbReference type="ARBA" id="ARBA00022737"/>
    </source>
</evidence>
<evidence type="ECO:0000256" key="1">
    <source>
        <dbReference type="ARBA" id="ARBA00004370"/>
    </source>
</evidence>
<evidence type="ECO:0000256" key="6">
    <source>
        <dbReference type="ARBA" id="ARBA00023136"/>
    </source>
</evidence>
<keyword evidence="5" id="KW-0677">Repeat</keyword>
<feature type="domain" description="POTRA" evidence="8">
    <location>
        <begin position="110"/>
        <end position="187"/>
    </location>
</feature>
<dbReference type="AlphaFoldDB" id="A0A3B0SKX2"/>
<evidence type="ECO:0000313" key="9">
    <source>
        <dbReference type="EMBL" id="VAV95535.1"/>
    </source>
</evidence>
<dbReference type="PROSITE" id="PS51779">
    <property type="entry name" value="POTRA"/>
    <property type="match status" value="3"/>
</dbReference>